<dbReference type="InterPro" id="IPR034964">
    <property type="entry name" value="LS"/>
</dbReference>
<feature type="binding site" evidence="9">
    <location>
        <position position="25"/>
    </location>
    <ligand>
        <name>5-amino-6-(D-ribitylamino)uracil</name>
        <dbReference type="ChEBI" id="CHEBI:15934"/>
    </ligand>
</feature>
<evidence type="ECO:0000256" key="8">
    <source>
        <dbReference type="ARBA" id="ARBA00072606"/>
    </source>
</evidence>
<protein>
    <recommendedName>
        <fullName evidence="8 9">6,7-dimethyl-8-ribityllumazine synthase</fullName>
        <shortName evidence="9">DMRL synthase</shortName>
        <shortName evidence="9">LS</shortName>
        <shortName evidence="9">Lumazine synthase</shortName>
        <ecNumber evidence="3 9">2.5.1.78</ecNumber>
    </recommendedName>
</protein>
<evidence type="ECO:0000256" key="2">
    <source>
        <dbReference type="ARBA" id="ARBA00007424"/>
    </source>
</evidence>
<feature type="binding site" evidence="9">
    <location>
        <begin position="59"/>
        <end position="61"/>
    </location>
    <ligand>
        <name>5-amino-6-(D-ribitylamino)uracil</name>
        <dbReference type="ChEBI" id="CHEBI:15934"/>
    </ligand>
</feature>
<name>A0A2A5WG02_9GAMM</name>
<gene>
    <name evidence="9" type="primary">ribH</name>
    <name evidence="10" type="ORF">CNF02_03185</name>
</gene>
<dbReference type="AlphaFoldDB" id="A0A2A5WG02"/>
<dbReference type="GO" id="GO:0009231">
    <property type="term" value="P:riboflavin biosynthetic process"/>
    <property type="evidence" value="ECO:0007669"/>
    <property type="project" value="UniProtKB-UniRule"/>
</dbReference>
<dbReference type="NCBIfam" id="TIGR00114">
    <property type="entry name" value="lumazine-synth"/>
    <property type="match status" value="1"/>
</dbReference>
<organism evidence="10 11">
    <name type="scientific">OM182 bacterium MED-G28</name>
    <dbReference type="NCBI Taxonomy" id="1986256"/>
    <lineage>
        <taxon>Bacteria</taxon>
        <taxon>Pseudomonadati</taxon>
        <taxon>Pseudomonadota</taxon>
        <taxon>Gammaproteobacteria</taxon>
        <taxon>OMG group</taxon>
        <taxon>OM182 clade</taxon>
    </lineage>
</organism>
<dbReference type="GO" id="GO:0005829">
    <property type="term" value="C:cytosol"/>
    <property type="evidence" value="ECO:0007669"/>
    <property type="project" value="TreeGrafter"/>
</dbReference>
<comment type="function">
    <text evidence="7 9">Catalyzes the formation of 6,7-dimethyl-8-ribityllumazine by condensation of 5-amino-6-(D-ribitylamino)uracil with 3,4-dihydroxy-2-butanone 4-phosphate. This is the penultimate step in the biosynthesis of riboflavin.</text>
</comment>
<accession>A0A2A5WG02</accession>
<comment type="catalytic activity">
    <reaction evidence="6 9">
        <text>(2S)-2-hydroxy-3-oxobutyl phosphate + 5-amino-6-(D-ribitylamino)uracil = 6,7-dimethyl-8-(1-D-ribityl)lumazine + phosphate + 2 H2O + H(+)</text>
        <dbReference type="Rhea" id="RHEA:26152"/>
        <dbReference type="ChEBI" id="CHEBI:15377"/>
        <dbReference type="ChEBI" id="CHEBI:15378"/>
        <dbReference type="ChEBI" id="CHEBI:15934"/>
        <dbReference type="ChEBI" id="CHEBI:43474"/>
        <dbReference type="ChEBI" id="CHEBI:58201"/>
        <dbReference type="ChEBI" id="CHEBI:58830"/>
        <dbReference type="EC" id="2.5.1.78"/>
    </reaction>
</comment>
<dbReference type="Pfam" id="PF00885">
    <property type="entry name" value="DMRL_synthase"/>
    <property type="match status" value="1"/>
</dbReference>
<evidence type="ECO:0000256" key="4">
    <source>
        <dbReference type="ARBA" id="ARBA00022619"/>
    </source>
</evidence>
<dbReference type="EC" id="2.5.1.78" evidence="3 9"/>
<evidence type="ECO:0000256" key="9">
    <source>
        <dbReference type="HAMAP-Rule" id="MF_00178"/>
    </source>
</evidence>
<feature type="binding site" evidence="9">
    <location>
        <begin position="88"/>
        <end position="89"/>
    </location>
    <ligand>
        <name>(2S)-2-hydroxy-3-oxobutyl phosphate</name>
        <dbReference type="ChEBI" id="CHEBI:58830"/>
    </ligand>
</feature>
<feature type="active site" description="Proton donor" evidence="9">
    <location>
        <position position="91"/>
    </location>
</feature>
<dbReference type="Proteomes" id="UP000219329">
    <property type="component" value="Unassembled WGS sequence"/>
</dbReference>
<dbReference type="InterPro" id="IPR036467">
    <property type="entry name" value="LS/RS_sf"/>
</dbReference>
<dbReference type="GO" id="GO:0000906">
    <property type="term" value="F:6,7-dimethyl-8-ribityllumazine synthase activity"/>
    <property type="evidence" value="ECO:0007669"/>
    <property type="project" value="UniProtKB-UniRule"/>
</dbReference>
<dbReference type="InterPro" id="IPR002180">
    <property type="entry name" value="LS/RS"/>
</dbReference>
<dbReference type="SUPFAM" id="SSF52121">
    <property type="entry name" value="Lumazine synthase"/>
    <property type="match status" value="1"/>
</dbReference>
<dbReference type="CDD" id="cd09209">
    <property type="entry name" value="Lumazine_synthase-I"/>
    <property type="match status" value="1"/>
</dbReference>
<evidence type="ECO:0000256" key="3">
    <source>
        <dbReference type="ARBA" id="ARBA00012664"/>
    </source>
</evidence>
<sequence length="158" mass="16859">MSTIKTIEGNYANSTASYGIAVARFNNFIVERLLDGALEALRKHGIQERDVTIVKVPGAYELPFAVKKMAESKSYDAIIALGAVIRGGTPHFEYVAGECIKGLSQVSLNTGIPVTFGVLTVDTIEQAIERAGTKAGNKGEEAALTAIEMLSLARQLES</sequence>
<dbReference type="HAMAP" id="MF_00178">
    <property type="entry name" value="Lumazine_synth"/>
    <property type="match status" value="1"/>
</dbReference>
<dbReference type="NCBIfam" id="NF000812">
    <property type="entry name" value="PRK00061.1-4"/>
    <property type="match status" value="1"/>
</dbReference>
<evidence type="ECO:0000256" key="1">
    <source>
        <dbReference type="ARBA" id="ARBA00004917"/>
    </source>
</evidence>
<dbReference type="PANTHER" id="PTHR21058">
    <property type="entry name" value="6,7-DIMETHYL-8-RIBITYLLUMAZINE SYNTHASE DMRL SYNTHASE LUMAZINE SYNTHASE"/>
    <property type="match status" value="1"/>
</dbReference>
<evidence type="ECO:0000313" key="11">
    <source>
        <dbReference type="Proteomes" id="UP000219329"/>
    </source>
</evidence>
<dbReference type="GO" id="GO:0009349">
    <property type="term" value="C:riboflavin synthase complex"/>
    <property type="evidence" value="ECO:0007669"/>
    <property type="project" value="UniProtKB-UniRule"/>
</dbReference>
<feature type="binding site" evidence="9">
    <location>
        <position position="130"/>
    </location>
    <ligand>
        <name>(2S)-2-hydroxy-3-oxobutyl phosphate</name>
        <dbReference type="ChEBI" id="CHEBI:58830"/>
    </ligand>
</feature>
<evidence type="ECO:0000256" key="5">
    <source>
        <dbReference type="ARBA" id="ARBA00022679"/>
    </source>
</evidence>
<proteinExistence type="inferred from homology"/>
<comment type="caution">
    <text evidence="10">The sequence shown here is derived from an EMBL/GenBank/DDBJ whole genome shotgun (WGS) entry which is preliminary data.</text>
</comment>
<dbReference type="PANTHER" id="PTHR21058:SF0">
    <property type="entry name" value="6,7-DIMETHYL-8-RIBITYLLUMAZINE SYNTHASE"/>
    <property type="match status" value="1"/>
</dbReference>
<comment type="similarity">
    <text evidence="2 9">Belongs to the DMRL synthase family.</text>
</comment>
<evidence type="ECO:0000256" key="7">
    <source>
        <dbReference type="ARBA" id="ARBA00058151"/>
    </source>
</evidence>
<reference evidence="10 11" key="1">
    <citation type="submission" date="2017-08" db="EMBL/GenBank/DDBJ databases">
        <title>Fine stratification of microbial communities through a metagenomic profile of the photic zone.</title>
        <authorList>
            <person name="Haro-Moreno J.M."/>
            <person name="Lopez-Perez M."/>
            <person name="De La Torre J."/>
            <person name="Picazo A."/>
            <person name="Camacho A."/>
            <person name="Rodriguez-Valera F."/>
        </authorList>
    </citation>
    <scope>NUCLEOTIDE SEQUENCE [LARGE SCALE GENOMIC DNA]</scope>
    <source>
        <strain evidence="10">MED-G28</strain>
    </source>
</reference>
<keyword evidence="4 9" id="KW-0686">Riboflavin biosynthesis</keyword>
<feature type="binding site" evidence="9">
    <location>
        <begin position="83"/>
        <end position="85"/>
    </location>
    <ligand>
        <name>5-amino-6-(D-ribitylamino)uracil</name>
        <dbReference type="ChEBI" id="CHEBI:15934"/>
    </ligand>
</feature>
<comment type="subunit">
    <text evidence="9">Forms an icosahedral capsid composed of 60 subunits, arranged as a dodecamer of pentamers.</text>
</comment>
<comment type="pathway">
    <text evidence="1 9">Cofactor biosynthesis; riboflavin biosynthesis; riboflavin from 2-hydroxy-3-oxobutyl phosphate and 5-amino-6-(D-ribitylamino)uracil: step 1/2.</text>
</comment>
<dbReference type="Gene3D" id="3.40.50.960">
    <property type="entry name" value="Lumazine/riboflavin synthase"/>
    <property type="match status" value="1"/>
</dbReference>
<evidence type="ECO:0000313" key="10">
    <source>
        <dbReference type="EMBL" id="PDH35046.1"/>
    </source>
</evidence>
<keyword evidence="5 9" id="KW-0808">Transferase</keyword>
<dbReference type="EMBL" id="NTJZ01000002">
    <property type="protein sequence ID" value="PDH35046.1"/>
    <property type="molecule type" value="Genomic_DNA"/>
</dbReference>
<evidence type="ECO:0000256" key="6">
    <source>
        <dbReference type="ARBA" id="ARBA00048785"/>
    </source>
</evidence>
<dbReference type="FunFam" id="3.40.50.960:FF:000001">
    <property type="entry name" value="6,7-dimethyl-8-ribityllumazine synthase"/>
    <property type="match status" value="1"/>
</dbReference>
<dbReference type="UniPathway" id="UPA00275">
    <property type="reaction ID" value="UER00404"/>
</dbReference>
<feature type="binding site" evidence="9">
    <location>
        <position position="116"/>
    </location>
    <ligand>
        <name>5-amino-6-(D-ribitylamino)uracil</name>
        <dbReference type="ChEBI" id="CHEBI:15934"/>
    </ligand>
</feature>